<dbReference type="OrthoDB" id="203796at2759"/>
<organism evidence="2 3">
    <name type="scientific">Racocetra fulgida</name>
    <dbReference type="NCBI Taxonomy" id="60492"/>
    <lineage>
        <taxon>Eukaryota</taxon>
        <taxon>Fungi</taxon>
        <taxon>Fungi incertae sedis</taxon>
        <taxon>Mucoromycota</taxon>
        <taxon>Glomeromycotina</taxon>
        <taxon>Glomeromycetes</taxon>
        <taxon>Diversisporales</taxon>
        <taxon>Gigasporaceae</taxon>
        <taxon>Racocetra</taxon>
    </lineage>
</organism>
<keyword evidence="3" id="KW-1185">Reference proteome</keyword>
<feature type="region of interest" description="Disordered" evidence="1">
    <location>
        <begin position="1"/>
        <end position="36"/>
    </location>
</feature>
<dbReference type="AlphaFoldDB" id="A0A9N9BF99"/>
<comment type="caution">
    <text evidence="2">The sequence shown here is derived from an EMBL/GenBank/DDBJ whole genome shotgun (WGS) entry which is preliminary data.</text>
</comment>
<reference evidence="2" key="1">
    <citation type="submission" date="2021-06" db="EMBL/GenBank/DDBJ databases">
        <authorList>
            <person name="Kallberg Y."/>
            <person name="Tangrot J."/>
            <person name="Rosling A."/>
        </authorList>
    </citation>
    <scope>NUCLEOTIDE SEQUENCE</scope>
    <source>
        <strain evidence="2">IN212</strain>
    </source>
</reference>
<evidence type="ECO:0000313" key="3">
    <source>
        <dbReference type="Proteomes" id="UP000789396"/>
    </source>
</evidence>
<gene>
    <name evidence="2" type="ORF">RFULGI_LOCUS5261</name>
</gene>
<dbReference type="EMBL" id="CAJVPZ010005788">
    <property type="protein sequence ID" value="CAG8565915.1"/>
    <property type="molecule type" value="Genomic_DNA"/>
</dbReference>
<dbReference type="Proteomes" id="UP000789396">
    <property type="component" value="Unassembled WGS sequence"/>
</dbReference>
<protein>
    <submittedName>
        <fullName evidence="2">1506_t:CDS:1</fullName>
    </submittedName>
</protein>
<feature type="compositionally biased region" description="Pro residues" evidence="1">
    <location>
        <begin position="1"/>
        <end position="12"/>
    </location>
</feature>
<proteinExistence type="predicted"/>
<sequence length="130" mass="14516">MADATFPPPDPSANPAEATLKVKGTKKGVKSSDPSINRDAKSLRQFFDAYNSPPNLQMHIKEKTQEKSGKDGHKNIYTIVTDFEVTLDLNGYIVPTPQVVAEPSYDEYLEAYIRDENKCKEITLKKVNIA</sequence>
<name>A0A9N9BF99_9GLOM</name>
<accession>A0A9N9BF99</accession>
<evidence type="ECO:0000256" key="1">
    <source>
        <dbReference type="SAM" id="MobiDB-lite"/>
    </source>
</evidence>
<evidence type="ECO:0000313" key="2">
    <source>
        <dbReference type="EMBL" id="CAG8565915.1"/>
    </source>
</evidence>